<accession>A0ABU7T5L1</accession>
<protein>
    <submittedName>
        <fullName evidence="1">Chemotaxis protein CheZ</fullName>
    </submittedName>
</protein>
<name>A0ABU7T5L1_9HYPH</name>
<dbReference type="Pfam" id="PF04344">
    <property type="entry name" value="CheZ"/>
    <property type="match status" value="1"/>
</dbReference>
<proteinExistence type="predicted"/>
<dbReference type="EMBL" id="MLBY01000002">
    <property type="protein sequence ID" value="MEE7455836.1"/>
    <property type="molecule type" value="Genomic_DNA"/>
</dbReference>
<dbReference type="Proteomes" id="UP001349262">
    <property type="component" value="Unassembled WGS sequence"/>
</dbReference>
<reference evidence="1 2" key="1">
    <citation type="journal article" date="2012" name="Genet. Mol. Biol.">
        <title>Analysis of 16S rRNA and mxaF genes revealing insights into Methylobacterium niche-specific plant association.</title>
        <authorList>
            <person name="Dourado M.N."/>
            <person name="Andreote F.D."/>
            <person name="Dini-Andreote F."/>
            <person name="Conti R."/>
            <person name="Araujo J.M."/>
            <person name="Araujo W.L."/>
        </authorList>
    </citation>
    <scope>NUCLEOTIDE SEQUENCE [LARGE SCALE GENOMIC DNA]</scope>
    <source>
        <strain evidence="1 2">SR1.6/4</strain>
    </source>
</reference>
<gene>
    <name evidence="1" type="ORF">MRSR164_03130</name>
</gene>
<dbReference type="Gene3D" id="1.10.287.500">
    <property type="entry name" value="Helix hairpin bin"/>
    <property type="match status" value="1"/>
</dbReference>
<keyword evidence="2" id="KW-1185">Reference proteome</keyword>
<evidence type="ECO:0000313" key="1">
    <source>
        <dbReference type="EMBL" id="MEE7455836.1"/>
    </source>
</evidence>
<organism evidence="1 2">
    <name type="scientific">Methylobacterium radiotolerans</name>
    <dbReference type="NCBI Taxonomy" id="31998"/>
    <lineage>
        <taxon>Bacteria</taxon>
        <taxon>Pseudomonadati</taxon>
        <taxon>Pseudomonadota</taxon>
        <taxon>Alphaproteobacteria</taxon>
        <taxon>Hyphomicrobiales</taxon>
        <taxon>Methylobacteriaceae</taxon>
        <taxon>Methylobacterium</taxon>
    </lineage>
</organism>
<dbReference type="SUPFAM" id="SSF75708">
    <property type="entry name" value="Chemotaxis phosphatase CheZ"/>
    <property type="match status" value="1"/>
</dbReference>
<comment type="caution">
    <text evidence="1">The sequence shown here is derived from an EMBL/GenBank/DDBJ whole genome shotgun (WGS) entry which is preliminary data.</text>
</comment>
<dbReference type="InterPro" id="IPR007439">
    <property type="entry name" value="Chemotax_Pase_CheZ"/>
</dbReference>
<evidence type="ECO:0000313" key="2">
    <source>
        <dbReference type="Proteomes" id="UP001349262"/>
    </source>
</evidence>
<sequence>MTNGTPNAPGFEGSSALLQSHLAAISTAIERTRQEIADLRHEQEVGRTCDELNAVVQGTERATDTILSTSETVDALARGIARRAQDDATRGDAKAIQDQMQTIFEACNFQDLTGQRISKVVKTIEFVEERIAEMLRLWSGPDAAPAAPKPARRERTGEAALLNGPALPGTACVSQDAIDAMFP</sequence>